<organism evidence="2 4">
    <name type="scientific">Batillaria attramentaria</name>
    <dbReference type="NCBI Taxonomy" id="370345"/>
    <lineage>
        <taxon>Eukaryota</taxon>
        <taxon>Metazoa</taxon>
        <taxon>Spiralia</taxon>
        <taxon>Lophotrochozoa</taxon>
        <taxon>Mollusca</taxon>
        <taxon>Gastropoda</taxon>
        <taxon>Caenogastropoda</taxon>
        <taxon>Sorbeoconcha</taxon>
        <taxon>Cerithioidea</taxon>
        <taxon>Batillariidae</taxon>
        <taxon>Batillaria</taxon>
    </lineage>
</organism>
<evidence type="ECO:0000313" key="3">
    <source>
        <dbReference type="EMBL" id="KAK7502544.1"/>
    </source>
</evidence>
<gene>
    <name evidence="2" type="ORF">BaRGS_00006111</name>
    <name evidence="3" type="ORF">BaRGS_00006119</name>
</gene>
<sequence>MPRVEVDSDIRRLFAVSGLESYEKLRRESSELISILCSMQARLSERLKTFTGASISESVEYSTLRELQMAAQNLRICAEEESRLLAGFWLTQLPPLNARGEFYDPKAAEENENLRVELRKQKSRYDLLAHTVREQQERLHATNALRKKWETTLYKQLSHTTQVLGHAKENFDQAGLTPPKDKSPRKSQPQRKFKDKN</sequence>
<dbReference type="EMBL" id="JACVVK020000025">
    <property type="protein sequence ID" value="KAK7502544.1"/>
    <property type="molecule type" value="Genomic_DNA"/>
</dbReference>
<dbReference type="AlphaFoldDB" id="A0ABD0LTH6"/>
<name>A0ABD0LTH6_9CAEN</name>
<dbReference type="Proteomes" id="UP001519460">
    <property type="component" value="Unassembled WGS sequence"/>
</dbReference>
<evidence type="ECO:0000313" key="4">
    <source>
        <dbReference type="Proteomes" id="UP001519460"/>
    </source>
</evidence>
<reference evidence="2" key="3">
    <citation type="submission" date="2023-01" db="EMBL/GenBank/DDBJ databases">
        <authorList>
            <person name="Patra A."/>
        </authorList>
    </citation>
    <scope>NUCLEOTIDE SEQUENCE</scope>
    <source>
        <strain evidence="2">Wonlab-2016</strain>
        <tissue evidence="2">Foot muscle</tissue>
    </source>
</reference>
<reference evidence="2" key="1">
    <citation type="submission" date="2020-09" db="EMBL/GenBank/DDBJ databases">
        <authorList>
            <person name="Won Y."/>
        </authorList>
    </citation>
    <scope>NUCLEOTIDE SEQUENCE</scope>
    <source>
        <strain evidence="2">Wonlab-2016</strain>
        <tissue evidence="2">Foot muscle</tissue>
    </source>
</reference>
<evidence type="ECO:0000313" key="2">
    <source>
        <dbReference type="EMBL" id="KAK7502536.1"/>
    </source>
</evidence>
<feature type="compositionally biased region" description="Basic residues" evidence="1">
    <location>
        <begin position="185"/>
        <end position="197"/>
    </location>
</feature>
<keyword evidence="4" id="KW-1185">Reference proteome</keyword>
<dbReference type="EMBL" id="JACVVK020000025">
    <property type="protein sequence ID" value="KAK7502536.1"/>
    <property type="molecule type" value="Genomic_DNA"/>
</dbReference>
<comment type="caution">
    <text evidence="2">The sequence shown here is derived from an EMBL/GenBank/DDBJ whole genome shotgun (WGS) entry which is preliminary data.</text>
</comment>
<proteinExistence type="predicted"/>
<reference evidence="2 4" key="2">
    <citation type="journal article" date="2023" name="Sci. Data">
        <title>Genome assembly of the Korean intertidal mud-creeper Batillaria attramentaria.</title>
        <authorList>
            <person name="Patra A.K."/>
            <person name="Ho P.T."/>
            <person name="Jun S."/>
            <person name="Lee S.J."/>
            <person name="Kim Y."/>
            <person name="Won Y.J."/>
        </authorList>
    </citation>
    <scope>NUCLEOTIDE SEQUENCE [LARGE SCALE GENOMIC DNA]</scope>
    <source>
        <strain evidence="2">Wonlab-2016</strain>
    </source>
</reference>
<evidence type="ECO:0000256" key="1">
    <source>
        <dbReference type="SAM" id="MobiDB-lite"/>
    </source>
</evidence>
<accession>A0ABD0LTH6</accession>
<feature type="region of interest" description="Disordered" evidence="1">
    <location>
        <begin position="165"/>
        <end position="197"/>
    </location>
</feature>
<protein>
    <submittedName>
        <fullName evidence="2">Uncharacterized protein</fullName>
    </submittedName>
</protein>